<dbReference type="AlphaFoldDB" id="A0A843TTR8"/>
<accession>A0A843TTR8</accession>
<comment type="caution">
    <text evidence="1">The sequence shown here is derived from an EMBL/GenBank/DDBJ whole genome shotgun (WGS) entry which is preliminary data.</text>
</comment>
<sequence>VAVVRPGATGEPAGLARFENWNAAVRPVAFMTRRGSLPRHSCYRGASRRRDNRGGPTLLDTGSRWCGLARQANRPTWLGSGIGTRR</sequence>
<proteinExistence type="predicted"/>
<feature type="non-terminal residue" evidence="1">
    <location>
        <position position="1"/>
    </location>
</feature>
<evidence type="ECO:0000313" key="1">
    <source>
        <dbReference type="EMBL" id="MQL73536.1"/>
    </source>
</evidence>
<protein>
    <submittedName>
        <fullName evidence="1">Uncharacterized protein</fullName>
    </submittedName>
</protein>
<gene>
    <name evidence="1" type="ORF">Taro_005898</name>
</gene>
<evidence type="ECO:0000313" key="2">
    <source>
        <dbReference type="Proteomes" id="UP000652761"/>
    </source>
</evidence>
<keyword evidence="2" id="KW-1185">Reference proteome</keyword>
<name>A0A843TTR8_COLES</name>
<dbReference type="EMBL" id="NMUH01000172">
    <property type="protein sequence ID" value="MQL73536.1"/>
    <property type="molecule type" value="Genomic_DNA"/>
</dbReference>
<reference evidence="1" key="1">
    <citation type="submission" date="2017-07" db="EMBL/GenBank/DDBJ databases">
        <title>Taro Niue Genome Assembly and Annotation.</title>
        <authorList>
            <person name="Atibalentja N."/>
            <person name="Keating K."/>
            <person name="Fields C.J."/>
        </authorList>
    </citation>
    <scope>NUCLEOTIDE SEQUENCE</scope>
    <source>
        <strain evidence="1">Niue_2</strain>
        <tissue evidence="1">Leaf</tissue>
    </source>
</reference>
<dbReference type="Proteomes" id="UP000652761">
    <property type="component" value="Unassembled WGS sequence"/>
</dbReference>
<organism evidence="1 2">
    <name type="scientific">Colocasia esculenta</name>
    <name type="common">Wild taro</name>
    <name type="synonym">Arum esculentum</name>
    <dbReference type="NCBI Taxonomy" id="4460"/>
    <lineage>
        <taxon>Eukaryota</taxon>
        <taxon>Viridiplantae</taxon>
        <taxon>Streptophyta</taxon>
        <taxon>Embryophyta</taxon>
        <taxon>Tracheophyta</taxon>
        <taxon>Spermatophyta</taxon>
        <taxon>Magnoliopsida</taxon>
        <taxon>Liliopsida</taxon>
        <taxon>Araceae</taxon>
        <taxon>Aroideae</taxon>
        <taxon>Colocasieae</taxon>
        <taxon>Colocasia</taxon>
    </lineage>
</organism>